<dbReference type="PANTHER" id="PTHR34308:SF1">
    <property type="entry name" value="COBALAMIN BIOSYNTHESIS PROTEIN CBIB"/>
    <property type="match status" value="1"/>
</dbReference>
<dbReference type="PANTHER" id="PTHR34308">
    <property type="entry name" value="COBALAMIN BIOSYNTHESIS PROTEIN CBIB"/>
    <property type="match status" value="1"/>
</dbReference>
<accession>A0ABT7N6V0</accession>
<evidence type="ECO:0000256" key="5">
    <source>
        <dbReference type="ARBA" id="ARBA00022573"/>
    </source>
</evidence>
<dbReference type="Proteomes" id="UP001174908">
    <property type="component" value="Unassembled WGS sequence"/>
</dbReference>
<evidence type="ECO:0000256" key="6">
    <source>
        <dbReference type="ARBA" id="ARBA00022692"/>
    </source>
</evidence>
<dbReference type="InterPro" id="IPR004485">
    <property type="entry name" value="Cobalamin_biosynth_CobD/CbiB"/>
</dbReference>
<keyword evidence="4 9" id="KW-1003">Cell membrane</keyword>
<comment type="caution">
    <text evidence="10">The sequence shown here is derived from an EMBL/GenBank/DDBJ whole genome shotgun (WGS) entry which is preliminary data.</text>
</comment>
<gene>
    <name evidence="9" type="primary">cobD</name>
    <name evidence="10" type="ORF">QTH91_04130</name>
</gene>
<feature type="transmembrane region" description="Helical" evidence="9">
    <location>
        <begin position="311"/>
        <end position="332"/>
    </location>
</feature>
<keyword evidence="8 9" id="KW-0472">Membrane</keyword>
<comment type="subcellular location">
    <subcellularLocation>
        <location evidence="1 9">Cell membrane</location>
        <topology evidence="1 9">Multi-pass membrane protein</topology>
    </subcellularLocation>
</comment>
<evidence type="ECO:0000313" key="11">
    <source>
        <dbReference type="Proteomes" id="UP001174908"/>
    </source>
</evidence>
<keyword evidence="11" id="KW-1185">Reference proteome</keyword>
<comment type="function">
    <text evidence="9">Converts cobyric acid to cobinamide by the addition of aminopropanol on the F carboxylic group.</text>
</comment>
<evidence type="ECO:0000313" key="10">
    <source>
        <dbReference type="EMBL" id="MDM0043662.1"/>
    </source>
</evidence>
<evidence type="ECO:0000256" key="8">
    <source>
        <dbReference type="ARBA" id="ARBA00023136"/>
    </source>
</evidence>
<dbReference type="HAMAP" id="MF_00024">
    <property type="entry name" value="CobD_CbiB"/>
    <property type="match status" value="1"/>
</dbReference>
<evidence type="ECO:0000256" key="7">
    <source>
        <dbReference type="ARBA" id="ARBA00022989"/>
    </source>
</evidence>
<comment type="pathway">
    <text evidence="2 9">Cofactor biosynthesis; adenosylcobalamin biosynthesis.</text>
</comment>
<dbReference type="NCBIfam" id="NF005792">
    <property type="entry name" value="PRK07630.1"/>
    <property type="match status" value="1"/>
</dbReference>
<comment type="caution">
    <text evidence="9">Lacks conserved residue(s) required for the propagation of feature annotation.</text>
</comment>
<sequence length="333" mass="36535">MSFFAILCALLIEQVRPLGYHNPVYEGVLGWTRWVSRNFDAGKPQHGWVAWTLAVMVPTLLALGVHWALIATLGVPFAVLWNIALLYVTLGFRQFSHHFTGIRDALEEGDEPLARSLLAHWRHIDARNLPRSEIVRHVIEHSVIAAHRHVFGVLAWFSILAAVGLGPAGAVFYRMSEFVARYWAHKDARTTQPASSHVKEAADRAWEIVDWLPARFTAVGFAVVGSFEDAIDCWRNDAERFPVGNDGVILAATSGALGVRLGGGELRSQLVVDSLQSAQAGDSLMGGLPPESGSTPGREPEPAHLRSVVGLVWRSVVMWLVLLALLTLARLLG</sequence>
<dbReference type="EMBL" id="JASZYV010000001">
    <property type="protein sequence ID" value="MDM0043662.1"/>
    <property type="molecule type" value="Genomic_DNA"/>
</dbReference>
<keyword evidence="6 9" id="KW-0812">Transmembrane</keyword>
<protein>
    <recommendedName>
        <fullName evidence="9">Cobalamin biosynthesis protein CobD</fullName>
    </recommendedName>
</protein>
<keyword evidence="5 9" id="KW-0169">Cobalamin biosynthesis</keyword>
<organism evidence="10 11">
    <name type="scientific">Variovorax dokdonensis</name>
    <dbReference type="NCBI Taxonomy" id="344883"/>
    <lineage>
        <taxon>Bacteria</taxon>
        <taxon>Pseudomonadati</taxon>
        <taxon>Pseudomonadota</taxon>
        <taxon>Betaproteobacteria</taxon>
        <taxon>Burkholderiales</taxon>
        <taxon>Comamonadaceae</taxon>
        <taxon>Variovorax</taxon>
    </lineage>
</organism>
<name>A0ABT7N6V0_9BURK</name>
<evidence type="ECO:0000256" key="9">
    <source>
        <dbReference type="HAMAP-Rule" id="MF_00024"/>
    </source>
</evidence>
<feature type="transmembrane region" description="Helical" evidence="9">
    <location>
        <begin position="65"/>
        <end position="88"/>
    </location>
</feature>
<reference evidence="10" key="1">
    <citation type="submission" date="2023-06" db="EMBL/GenBank/DDBJ databases">
        <authorList>
            <person name="Jiang Y."/>
            <person name="Liu Q."/>
        </authorList>
    </citation>
    <scope>NUCLEOTIDE SEQUENCE</scope>
    <source>
        <strain evidence="10">CGMCC 1.12089</strain>
    </source>
</reference>
<proteinExistence type="inferred from homology"/>
<dbReference type="RefSeq" id="WP_286658755.1">
    <property type="nucleotide sequence ID" value="NZ_JASZYV010000001.1"/>
</dbReference>
<dbReference type="Pfam" id="PF03186">
    <property type="entry name" value="CobD_Cbib"/>
    <property type="match status" value="1"/>
</dbReference>
<keyword evidence="7 9" id="KW-1133">Transmembrane helix</keyword>
<evidence type="ECO:0000256" key="4">
    <source>
        <dbReference type="ARBA" id="ARBA00022475"/>
    </source>
</evidence>
<evidence type="ECO:0000256" key="2">
    <source>
        <dbReference type="ARBA" id="ARBA00004953"/>
    </source>
</evidence>
<comment type="similarity">
    <text evidence="3 9">Belongs to the CobD/CbiB family.</text>
</comment>
<evidence type="ECO:0000256" key="3">
    <source>
        <dbReference type="ARBA" id="ARBA00006263"/>
    </source>
</evidence>
<evidence type="ECO:0000256" key="1">
    <source>
        <dbReference type="ARBA" id="ARBA00004651"/>
    </source>
</evidence>
<feature type="transmembrane region" description="Helical" evidence="9">
    <location>
        <begin position="150"/>
        <end position="173"/>
    </location>
</feature>